<dbReference type="Proteomes" id="UP000823399">
    <property type="component" value="Unassembled WGS sequence"/>
</dbReference>
<dbReference type="RefSeq" id="XP_041284127.1">
    <property type="nucleotide sequence ID" value="XM_041442854.1"/>
</dbReference>
<accession>A0A9P7JKU3</accession>
<organism evidence="1 2">
    <name type="scientific">Suillus discolor</name>
    <dbReference type="NCBI Taxonomy" id="1912936"/>
    <lineage>
        <taxon>Eukaryota</taxon>
        <taxon>Fungi</taxon>
        <taxon>Dikarya</taxon>
        <taxon>Basidiomycota</taxon>
        <taxon>Agaricomycotina</taxon>
        <taxon>Agaricomycetes</taxon>
        <taxon>Agaricomycetidae</taxon>
        <taxon>Boletales</taxon>
        <taxon>Suillineae</taxon>
        <taxon>Suillaceae</taxon>
        <taxon>Suillus</taxon>
    </lineage>
</organism>
<dbReference type="OrthoDB" id="2692763at2759"/>
<proteinExistence type="predicted"/>
<evidence type="ECO:0000313" key="2">
    <source>
        <dbReference type="Proteomes" id="UP000823399"/>
    </source>
</evidence>
<dbReference type="AlphaFoldDB" id="A0A9P7JKU3"/>
<protein>
    <submittedName>
        <fullName evidence="1">Uncharacterized protein</fullName>
    </submittedName>
</protein>
<evidence type="ECO:0000313" key="1">
    <source>
        <dbReference type="EMBL" id="KAG2080327.1"/>
    </source>
</evidence>
<comment type="caution">
    <text evidence="1">The sequence shown here is derived from an EMBL/GenBank/DDBJ whole genome shotgun (WGS) entry which is preliminary data.</text>
</comment>
<gene>
    <name evidence="1" type="ORF">F5147DRAFT_784337</name>
</gene>
<dbReference type="EMBL" id="JABBWM010000545">
    <property type="protein sequence ID" value="KAG2080327.1"/>
    <property type="molecule type" value="Genomic_DNA"/>
</dbReference>
<keyword evidence="2" id="KW-1185">Reference proteome</keyword>
<name>A0A9P7JKU3_9AGAM</name>
<reference evidence="1" key="1">
    <citation type="journal article" date="2020" name="New Phytol.">
        <title>Comparative genomics reveals dynamic genome evolution in host specialist ectomycorrhizal fungi.</title>
        <authorList>
            <person name="Lofgren L.A."/>
            <person name="Nguyen N.H."/>
            <person name="Vilgalys R."/>
            <person name="Ruytinx J."/>
            <person name="Liao H.L."/>
            <person name="Branco S."/>
            <person name="Kuo A."/>
            <person name="LaButti K."/>
            <person name="Lipzen A."/>
            <person name="Andreopoulos W."/>
            <person name="Pangilinan J."/>
            <person name="Riley R."/>
            <person name="Hundley H."/>
            <person name="Na H."/>
            <person name="Barry K."/>
            <person name="Grigoriev I.V."/>
            <person name="Stajich J.E."/>
            <person name="Kennedy P.G."/>
        </authorList>
    </citation>
    <scope>NUCLEOTIDE SEQUENCE</scope>
    <source>
        <strain evidence="1">FC423</strain>
    </source>
</reference>
<sequence length="334" mass="37154">MTETRKWPNYGNGRTTEMTEVRQQHSDFFIVYPLQSDDHIKTDCNFFITWDQWVPPKLCTTPSSQNGPKLTNYILSNMPSWQTQTEALPTQHAGTERFDMSWNFEDDQVPTVERPNDTPSADPHVLSQAFDMCWDTQVNPAATDPAEAAVPLKAGEYNLCWNAEEGLPKVDVALIHQLDIKENETIAIAIPGGAGQYDMCWNDRASAEAMGYIGDFDMCWGDSPLAGDDHLESGSIAAPVINLINAADTPAPYDLCFENISPTTSPAPRDGSPSQTVEAGEELLHRANSRLENIDAAMHRSIFLLIIELMPRIPVLQEMTDGKVAEISWTPTRI</sequence>
<dbReference type="GeneID" id="64705113"/>